<feature type="compositionally biased region" description="Low complexity" evidence="1">
    <location>
        <begin position="123"/>
        <end position="136"/>
    </location>
</feature>
<gene>
    <name evidence="2" type="ORF">PO587_33050</name>
</gene>
<comment type="caution">
    <text evidence="2">The sequence shown here is derived from an EMBL/GenBank/DDBJ whole genome shotgun (WGS) entry which is preliminary data.</text>
</comment>
<sequence>MLLFAVNSKDGVRHLDSPLLSGEDVARLLELRAIADGTPVYLYKKSMMTVEPLRTWGRGLTYADLAESTLEDYGRIMARFSGHQENRGRDLLTVTESDQVAYKRTRTQLQERPIGASAWGKESGSSTGSSSSPSRRGTCRTRRPGARCEAATLPRPGCGPGWTSGI</sequence>
<name>A0ABT5G3A4_9ACTN</name>
<evidence type="ECO:0000256" key="1">
    <source>
        <dbReference type="SAM" id="MobiDB-lite"/>
    </source>
</evidence>
<accession>A0ABT5G3A4</accession>
<organism evidence="2 3">
    <name type="scientific">Streptomyces gilvifuscus</name>
    <dbReference type="NCBI Taxonomy" id="1550617"/>
    <lineage>
        <taxon>Bacteria</taxon>
        <taxon>Bacillati</taxon>
        <taxon>Actinomycetota</taxon>
        <taxon>Actinomycetes</taxon>
        <taxon>Kitasatosporales</taxon>
        <taxon>Streptomycetaceae</taxon>
        <taxon>Streptomyces</taxon>
    </lineage>
</organism>
<dbReference type="EMBL" id="JAQOSK010000016">
    <property type="protein sequence ID" value="MDC2959273.1"/>
    <property type="molecule type" value="Genomic_DNA"/>
</dbReference>
<evidence type="ECO:0000313" key="3">
    <source>
        <dbReference type="Proteomes" id="UP001221328"/>
    </source>
</evidence>
<evidence type="ECO:0000313" key="2">
    <source>
        <dbReference type="EMBL" id="MDC2959273.1"/>
    </source>
</evidence>
<feature type="region of interest" description="Disordered" evidence="1">
    <location>
        <begin position="111"/>
        <end position="166"/>
    </location>
</feature>
<reference evidence="2 3" key="1">
    <citation type="journal article" date="2015" name="Int. J. Syst. Evol. Microbiol.">
        <title>Streptomyces gilvifuscus sp. nov., an actinomycete that produces antibacterial compounds isolated from soil.</title>
        <authorList>
            <person name="Nguyen T.M."/>
            <person name="Kim J."/>
        </authorList>
    </citation>
    <scope>NUCLEOTIDE SEQUENCE [LARGE SCALE GENOMIC DNA]</scope>
    <source>
        <strain evidence="2 3">T113</strain>
    </source>
</reference>
<dbReference type="RefSeq" id="WP_272177728.1">
    <property type="nucleotide sequence ID" value="NZ_JAQOSK010000016.1"/>
</dbReference>
<keyword evidence="3" id="KW-1185">Reference proteome</keyword>
<dbReference type="Proteomes" id="UP001221328">
    <property type="component" value="Unassembled WGS sequence"/>
</dbReference>
<proteinExistence type="predicted"/>
<protein>
    <submittedName>
        <fullName evidence="2">Uncharacterized protein</fullName>
    </submittedName>
</protein>